<evidence type="ECO:0000256" key="3">
    <source>
        <dbReference type="ARBA" id="ARBA00023082"/>
    </source>
</evidence>
<keyword evidence="8" id="KW-1185">Reference proteome</keyword>
<keyword evidence="4" id="KW-0804">Transcription</keyword>
<dbReference type="Pfam" id="PF08281">
    <property type="entry name" value="Sigma70_r4_2"/>
    <property type="match status" value="1"/>
</dbReference>
<dbReference type="InterPro" id="IPR014284">
    <property type="entry name" value="RNA_pol_sigma-70_dom"/>
</dbReference>
<comment type="similarity">
    <text evidence="1">Belongs to the sigma-70 factor family. ECF subfamily.</text>
</comment>
<feature type="domain" description="RNA polymerase sigma-70 region 2" evidence="5">
    <location>
        <begin position="25"/>
        <end position="89"/>
    </location>
</feature>
<dbReference type="InterPro" id="IPR013324">
    <property type="entry name" value="RNA_pol_sigma_r3/r4-like"/>
</dbReference>
<keyword evidence="3" id="KW-0731">Sigma factor</keyword>
<sequence>MKNLSDLELIELVRSASYGAFEELHRRYWSDLQKLAYSKIGDREDTYDLLQEMFIELWEKRTELKFGNELNGWLRKRLWFKLYGYFRTKGFNQKHQDNFKIFADAENTTTAFDLSELKQANVYYEELLAVIEGAIEEMPDRMREVFVLYRHKNYSVSQIADKLGIAPKTVRNQLDRAIAKLRKSTKQYDPRALELVFVLWLIS</sequence>
<evidence type="ECO:0000259" key="5">
    <source>
        <dbReference type="Pfam" id="PF04542"/>
    </source>
</evidence>
<dbReference type="Gene3D" id="1.10.1740.10">
    <property type="match status" value="1"/>
</dbReference>
<dbReference type="InterPro" id="IPR013325">
    <property type="entry name" value="RNA_pol_sigma_r2"/>
</dbReference>
<dbReference type="InterPro" id="IPR039425">
    <property type="entry name" value="RNA_pol_sigma-70-like"/>
</dbReference>
<dbReference type="InterPro" id="IPR007627">
    <property type="entry name" value="RNA_pol_sigma70_r2"/>
</dbReference>
<accession>A0ABW9JL27</accession>
<evidence type="ECO:0000313" key="7">
    <source>
        <dbReference type="EMBL" id="MFN0293107.1"/>
    </source>
</evidence>
<dbReference type="EMBL" id="SRMP02000045">
    <property type="protein sequence ID" value="MFN0293107.1"/>
    <property type="molecule type" value="Genomic_DNA"/>
</dbReference>
<comment type="caution">
    <text evidence="7">The sequence shown here is derived from an EMBL/GenBank/DDBJ whole genome shotgun (WGS) entry which is preliminary data.</text>
</comment>
<evidence type="ECO:0000256" key="2">
    <source>
        <dbReference type="ARBA" id="ARBA00023015"/>
    </source>
</evidence>
<name>A0ABW9JL27_9SPHI</name>
<feature type="domain" description="RNA polymerase sigma factor 70 region 4 type 2" evidence="6">
    <location>
        <begin position="131"/>
        <end position="181"/>
    </location>
</feature>
<dbReference type="PANTHER" id="PTHR43133">
    <property type="entry name" value="RNA POLYMERASE ECF-TYPE SIGMA FACTO"/>
    <property type="match status" value="1"/>
</dbReference>
<protein>
    <submittedName>
        <fullName evidence="7">RNA polymerase sigma factor</fullName>
    </submittedName>
</protein>
<dbReference type="InterPro" id="IPR036388">
    <property type="entry name" value="WH-like_DNA-bd_sf"/>
</dbReference>
<evidence type="ECO:0000259" key="6">
    <source>
        <dbReference type="Pfam" id="PF08281"/>
    </source>
</evidence>
<dbReference type="NCBIfam" id="TIGR02937">
    <property type="entry name" value="sigma70-ECF"/>
    <property type="match status" value="1"/>
</dbReference>
<dbReference type="Proteomes" id="UP001517367">
    <property type="component" value="Unassembled WGS sequence"/>
</dbReference>
<dbReference type="SUPFAM" id="SSF88946">
    <property type="entry name" value="Sigma2 domain of RNA polymerase sigma factors"/>
    <property type="match status" value="1"/>
</dbReference>
<dbReference type="Pfam" id="PF04542">
    <property type="entry name" value="Sigma70_r2"/>
    <property type="match status" value="1"/>
</dbReference>
<dbReference type="SUPFAM" id="SSF88659">
    <property type="entry name" value="Sigma3 and sigma4 domains of RNA polymerase sigma factors"/>
    <property type="match status" value="1"/>
</dbReference>
<dbReference type="InterPro" id="IPR013249">
    <property type="entry name" value="RNA_pol_sigma70_r4_t2"/>
</dbReference>
<reference evidence="7 8" key="1">
    <citation type="submission" date="2024-12" db="EMBL/GenBank/DDBJ databases">
        <authorList>
            <person name="Hu S."/>
        </authorList>
    </citation>
    <scope>NUCLEOTIDE SEQUENCE [LARGE SCALE GENOMIC DNA]</scope>
    <source>
        <strain evidence="7 8">P-25</strain>
    </source>
</reference>
<dbReference type="PANTHER" id="PTHR43133:SF46">
    <property type="entry name" value="RNA POLYMERASE SIGMA-70 FACTOR ECF SUBFAMILY"/>
    <property type="match status" value="1"/>
</dbReference>
<proteinExistence type="inferred from homology"/>
<keyword evidence="2" id="KW-0805">Transcription regulation</keyword>
<dbReference type="CDD" id="cd06171">
    <property type="entry name" value="Sigma70_r4"/>
    <property type="match status" value="1"/>
</dbReference>
<dbReference type="Gene3D" id="1.10.10.10">
    <property type="entry name" value="Winged helix-like DNA-binding domain superfamily/Winged helix DNA-binding domain"/>
    <property type="match status" value="1"/>
</dbReference>
<dbReference type="RefSeq" id="WP_138728799.1">
    <property type="nucleotide sequence ID" value="NZ_SRMP02000045.1"/>
</dbReference>
<evidence type="ECO:0000256" key="1">
    <source>
        <dbReference type="ARBA" id="ARBA00010641"/>
    </source>
</evidence>
<organism evidence="7 8">
    <name type="scientific">Pedobacter helvus</name>
    <dbReference type="NCBI Taxonomy" id="2563444"/>
    <lineage>
        <taxon>Bacteria</taxon>
        <taxon>Pseudomonadati</taxon>
        <taxon>Bacteroidota</taxon>
        <taxon>Sphingobacteriia</taxon>
        <taxon>Sphingobacteriales</taxon>
        <taxon>Sphingobacteriaceae</taxon>
        <taxon>Pedobacter</taxon>
    </lineage>
</organism>
<evidence type="ECO:0000313" key="8">
    <source>
        <dbReference type="Proteomes" id="UP001517367"/>
    </source>
</evidence>
<gene>
    <name evidence="7" type="ORF">E5L68_017075</name>
</gene>
<evidence type="ECO:0000256" key="4">
    <source>
        <dbReference type="ARBA" id="ARBA00023163"/>
    </source>
</evidence>